<dbReference type="PROSITE" id="PS51421">
    <property type="entry name" value="RAS"/>
    <property type="match status" value="1"/>
</dbReference>
<keyword evidence="1" id="KW-0547">Nucleotide-binding</keyword>
<dbReference type="Pfam" id="PF00071">
    <property type="entry name" value="Ras"/>
    <property type="match status" value="1"/>
</dbReference>
<reference evidence="3 4" key="1">
    <citation type="journal article" date="2024" name="Commun. Biol.">
        <title>Comparative genomic analysis of thermophilic fungi reveals convergent evolutionary adaptations and gene losses.</title>
        <authorList>
            <person name="Steindorff A.S."/>
            <person name="Aguilar-Pontes M.V."/>
            <person name="Robinson A.J."/>
            <person name="Andreopoulos B."/>
            <person name="LaButti K."/>
            <person name="Kuo A."/>
            <person name="Mondo S."/>
            <person name="Riley R."/>
            <person name="Otillar R."/>
            <person name="Haridas S."/>
            <person name="Lipzen A."/>
            <person name="Grimwood J."/>
            <person name="Schmutz J."/>
            <person name="Clum A."/>
            <person name="Reid I.D."/>
            <person name="Moisan M.C."/>
            <person name="Butler G."/>
            <person name="Nguyen T.T.M."/>
            <person name="Dewar K."/>
            <person name="Conant G."/>
            <person name="Drula E."/>
            <person name="Henrissat B."/>
            <person name="Hansel C."/>
            <person name="Singer S."/>
            <person name="Hutchinson M.I."/>
            <person name="de Vries R.P."/>
            <person name="Natvig D.O."/>
            <person name="Powell A.J."/>
            <person name="Tsang A."/>
            <person name="Grigoriev I.V."/>
        </authorList>
    </citation>
    <scope>NUCLEOTIDE SEQUENCE [LARGE SCALE GENOMIC DNA]</scope>
    <source>
        <strain evidence="3 4">ATCC 24622</strain>
    </source>
</reference>
<dbReference type="InterPro" id="IPR050227">
    <property type="entry name" value="Rab"/>
</dbReference>
<evidence type="ECO:0000256" key="1">
    <source>
        <dbReference type="ARBA" id="ARBA00022741"/>
    </source>
</evidence>
<evidence type="ECO:0000313" key="3">
    <source>
        <dbReference type="EMBL" id="KAL1876328.1"/>
    </source>
</evidence>
<dbReference type="SMART" id="SM00173">
    <property type="entry name" value="RAS"/>
    <property type="match status" value="1"/>
</dbReference>
<dbReference type="InterPro" id="IPR027417">
    <property type="entry name" value="P-loop_NTPase"/>
</dbReference>
<sequence>MLLADSLPTIKILVIGISGAGKSSLLKRYCDHEFDPDSATATIGVDIKTRALMVRGKPYRLNVFDTAGQERLRTLSTSFYRGAQGVILAYDISNRVSFQSLEKMFEEAEANTGPSAVLYLVGCKADRAEAEGGRAVRAEEGAELARAHGCVGFCELSAKTGENVRKPFVDLVDSVISSTLST</sequence>
<dbReference type="EMBL" id="JAZHXJ010000081">
    <property type="protein sequence ID" value="KAL1876328.1"/>
    <property type="molecule type" value="Genomic_DNA"/>
</dbReference>
<evidence type="ECO:0000313" key="4">
    <source>
        <dbReference type="Proteomes" id="UP001586593"/>
    </source>
</evidence>
<gene>
    <name evidence="3" type="ORF">VTK73DRAFT_9571</name>
</gene>
<dbReference type="PROSITE" id="PS51419">
    <property type="entry name" value="RAB"/>
    <property type="match status" value="1"/>
</dbReference>
<dbReference type="Proteomes" id="UP001586593">
    <property type="component" value="Unassembled WGS sequence"/>
</dbReference>
<keyword evidence="2" id="KW-0342">GTP-binding</keyword>
<accession>A0ABR3XKZ4</accession>
<dbReference type="PROSITE" id="PS51420">
    <property type="entry name" value="RHO"/>
    <property type="match status" value="1"/>
</dbReference>
<dbReference type="SUPFAM" id="SSF52540">
    <property type="entry name" value="P-loop containing nucleoside triphosphate hydrolases"/>
    <property type="match status" value="1"/>
</dbReference>
<organism evidence="3 4">
    <name type="scientific">Phialemonium thermophilum</name>
    <dbReference type="NCBI Taxonomy" id="223376"/>
    <lineage>
        <taxon>Eukaryota</taxon>
        <taxon>Fungi</taxon>
        <taxon>Dikarya</taxon>
        <taxon>Ascomycota</taxon>
        <taxon>Pezizomycotina</taxon>
        <taxon>Sordariomycetes</taxon>
        <taxon>Sordariomycetidae</taxon>
        <taxon>Cephalothecales</taxon>
        <taxon>Cephalothecaceae</taxon>
        <taxon>Phialemonium</taxon>
    </lineage>
</organism>
<keyword evidence="4" id="KW-1185">Reference proteome</keyword>
<dbReference type="PRINTS" id="PR00449">
    <property type="entry name" value="RASTRNSFRMNG"/>
</dbReference>
<dbReference type="SMART" id="SM00175">
    <property type="entry name" value="RAB"/>
    <property type="match status" value="1"/>
</dbReference>
<comment type="caution">
    <text evidence="3">The sequence shown here is derived from an EMBL/GenBank/DDBJ whole genome shotgun (WGS) entry which is preliminary data.</text>
</comment>
<dbReference type="Gene3D" id="3.40.50.300">
    <property type="entry name" value="P-loop containing nucleotide triphosphate hydrolases"/>
    <property type="match status" value="1"/>
</dbReference>
<name>A0ABR3XKZ4_9PEZI</name>
<dbReference type="PANTHER" id="PTHR47977">
    <property type="entry name" value="RAS-RELATED PROTEIN RAB"/>
    <property type="match status" value="1"/>
</dbReference>
<dbReference type="InterPro" id="IPR001806">
    <property type="entry name" value="Small_GTPase"/>
</dbReference>
<dbReference type="InterPro" id="IPR005225">
    <property type="entry name" value="Small_GTP-bd"/>
</dbReference>
<dbReference type="SMART" id="SM00174">
    <property type="entry name" value="RHO"/>
    <property type="match status" value="1"/>
</dbReference>
<evidence type="ECO:0000256" key="2">
    <source>
        <dbReference type="ARBA" id="ARBA00023134"/>
    </source>
</evidence>
<dbReference type="NCBIfam" id="TIGR00231">
    <property type="entry name" value="small_GTP"/>
    <property type="match status" value="1"/>
</dbReference>
<proteinExistence type="predicted"/>
<protein>
    <submittedName>
        <fullName evidence="3">Uncharacterized protein</fullName>
    </submittedName>
</protein>
<dbReference type="CDD" id="cd00154">
    <property type="entry name" value="Rab"/>
    <property type="match status" value="1"/>
</dbReference>